<evidence type="ECO:0000256" key="8">
    <source>
        <dbReference type="ARBA" id="ARBA00022989"/>
    </source>
</evidence>
<dbReference type="PANTHER" id="PTHR12714:SF9">
    <property type="entry name" value="PROTEIN-S-ISOPRENYLCYSTEINE O-METHYLTRANSFERASE"/>
    <property type="match status" value="1"/>
</dbReference>
<dbReference type="EC" id="2.1.1.100" evidence="3 10"/>
<evidence type="ECO:0000256" key="2">
    <source>
        <dbReference type="ARBA" id="ARBA00009140"/>
    </source>
</evidence>
<organism evidence="11">
    <name type="scientific">Compsopogon caeruleus</name>
    <dbReference type="NCBI Taxonomy" id="31354"/>
    <lineage>
        <taxon>Eukaryota</taxon>
        <taxon>Rhodophyta</taxon>
        <taxon>Compsopogonophyceae</taxon>
        <taxon>Compsopogonales</taxon>
        <taxon>Compsopogonaceae</taxon>
        <taxon>Compsopogon</taxon>
    </lineage>
</organism>
<evidence type="ECO:0000256" key="1">
    <source>
        <dbReference type="ARBA" id="ARBA00004141"/>
    </source>
</evidence>
<keyword evidence="7 10" id="KW-0812">Transmembrane</keyword>
<dbReference type="AlphaFoldDB" id="A0A7S1TIP3"/>
<feature type="transmembrane region" description="Helical" evidence="10">
    <location>
        <begin position="71"/>
        <end position="91"/>
    </location>
</feature>
<evidence type="ECO:0000256" key="7">
    <source>
        <dbReference type="ARBA" id="ARBA00022692"/>
    </source>
</evidence>
<dbReference type="GO" id="GO:0004671">
    <property type="term" value="F:protein C-terminal S-isoprenylcysteine carboxyl O-methyltransferase activity"/>
    <property type="evidence" value="ECO:0007669"/>
    <property type="project" value="UniProtKB-EC"/>
</dbReference>
<comment type="caution">
    <text evidence="10">Lacks conserved residue(s) required for the propagation of feature annotation.</text>
</comment>
<dbReference type="InterPro" id="IPR007269">
    <property type="entry name" value="ICMT_MeTrfase"/>
</dbReference>
<accession>A0A7S1TIP3</accession>
<reference evidence="11" key="1">
    <citation type="submission" date="2021-01" db="EMBL/GenBank/DDBJ databases">
        <authorList>
            <person name="Corre E."/>
            <person name="Pelletier E."/>
            <person name="Niang G."/>
            <person name="Scheremetjew M."/>
            <person name="Finn R."/>
            <person name="Kale V."/>
            <person name="Holt S."/>
            <person name="Cochrane G."/>
            <person name="Meng A."/>
            <person name="Brown T."/>
            <person name="Cohen L."/>
        </authorList>
    </citation>
    <scope>NUCLEOTIDE SEQUENCE</scope>
    <source>
        <strain evidence="11">SAG 36.94</strain>
    </source>
</reference>
<evidence type="ECO:0000256" key="6">
    <source>
        <dbReference type="ARBA" id="ARBA00022691"/>
    </source>
</evidence>
<dbReference type="PANTHER" id="PTHR12714">
    <property type="entry name" value="PROTEIN-S ISOPRENYLCYSTEINE O-METHYLTRANSFERASE"/>
    <property type="match status" value="1"/>
</dbReference>
<dbReference type="PROSITE" id="PS51564">
    <property type="entry name" value="SAM_ICMT"/>
    <property type="match status" value="1"/>
</dbReference>
<feature type="transmembrane region" description="Helical" evidence="10">
    <location>
        <begin position="134"/>
        <end position="162"/>
    </location>
</feature>
<keyword evidence="9 10" id="KW-0472">Membrane</keyword>
<name>A0A7S1TIP3_9RHOD</name>
<comment type="catalytic activity">
    <reaction evidence="10">
        <text>[protein]-C-terminal S-[(2E,6E)-farnesyl]-L-cysteine + S-adenosyl-L-methionine = [protein]-C-terminal S-[(2E,6E)-farnesyl]-L-cysteine methyl ester + S-adenosyl-L-homocysteine</text>
        <dbReference type="Rhea" id="RHEA:21672"/>
        <dbReference type="Rhea" id="RHEA-COMP:12125"/>
        <dbReference type="Rhea" id="RHEA-COMP:12126"/>
        <dbReference type="ChEBI" id="CHEBI:57856"/>
        <dbReference type="ChEBI" id="CHEBI:59789"/>
        <dbReference type="ChEBI" id="CHEBI:90510"/>
        <dbReference type="ChEBI" id="CHEBI:90511"/>
        <dbReference type="EC" id="2.1.1.100"/>
    </reaction>
</comment>
<evidence type="ECO:0000256" key="5">
    <source>
        <dbReference type="ARBA" id="ARBA00022679"/>
    </source>
</evidence>
<evidence type="ECO:0000256" key="4">
    <source>
        <dbReference type="ARBA" id="ARBA00022603"/>
    </source>
</evidence>
<dbReference type="GO" id="GO:0005789">
    <property type="term" value="C:endoplasmic reticulum membrane"/>
    <property type="evidence" value="ECO:0007669"/>
    <property type="project" value="UniProtKB-SubCell"/>
</dbReference>
<protein>
    <recommendedName>
        <fullName evidence="3 10">Protein-S-isoprenylcysteine O-methyltransferase</fullName>
        <ecNumber evidence="3 10">2.1.1.100</ecNumber>
    </recommendedName>
</protein>
<dbReference type="GO" id="GO:0032259">
    <property type="term" value="P:methylation"/>
    <property type="evidence" value="ECO:0007669"/>
    <property type="project" value="UniProtKB-KW"/>
</dbReference>
<dbReference type="Gene3D" id="1.20.120.1630">
    <property type="match status" value="1"/>
</dbReference>
<comment type="similarity">
    <text evidence="2 10">Belongs to the class VI-like SAM-binding methyltransferase superfamily. Isoprenylcysteine carboxyl methyltransferase family.</text>
</comment>
<keyword evidence="6 10" id="KW-0949">S-adenosyl-L-methionine</keyword>
<evidence type="ECO:0000256" key="3">
    <source>
        <dbReference type="ARBA" id="ARBA00012151"/>
    </source>
</evidence>
<evidence type="ECO:0000313" key="11">
    <source>
        <dbReference type="EMBL" id="CAD9237908.1"/>
    </source>
</evidence>
<comment type="subcellular location">
    <subcellularLocation>
        <location evidence="10">Endoplasmic reticulum membrane</location>
        <topology evidence="10">Multi-pass membrane protein</topology>
    </subcellularLocation>
    <subcellularLocation>
        <location evidence="1">Membrane</location>
        <topology evidence="1">Multi-pass membrane protein</topology>
    </subcellularLocation>
</comment>
<gene>
    <name evidence="11" type="ORF">CCAE0312_LOCUS10007</name>
</gene>
<keyword evidence="4 10" id="KW-0489">Methyltransferase</keyword>
<proteinExistence type="inferred from homology"/>
<evidence type="ECO:0000256" key="10">
    <source>
        <dbReference type="RuleBase" id="RU362022"/>
    </source>
</evidence>
<dbReference type="InterPro" id="IPR025770">
    <property type="entry name" value="PPMT_MeTrfase"/>
</dbReference>
<dbReference type="Pfam" id="PF04140">
    <property type="entry name" value="ICMT"/>
    <property type="match status" value="1"/>
</dbReference>
<keyword evidence="8 10" id="KW-1133">Transmembrane helix</keyword>
<keyword evidence="10" id="KW-0256">Endoplasmic reticulum</keyword>
<keyword evidence="5" id="KW-0808">Transferase</keyword>
<sequence>MVMMTGLVTGAFVGFVSWYHLSEALLVRWWTPEEFGLDSFLFSRGYVGAMLIAWMEFAVESWTWPGAKERWWWRPGGFPLALAVVVLGEMLRKAAWLTGKAAFTHRIQTRRRPHHVLVTHGVYAWSRHPGYLGWWWWSIGTQLLLANPISTILFAVIGWNFFRKRIPIEDYHLHKMFGNEYNSYYRNTPTRFPGIR</sequence>
<evidence type="ECO:0000256" key="9">
    <source>
        <dbReference type="ARBA" id="ARBA00023136"/>
    </source>
</evidence>
<dbReference type="EMBL" id="HBGH01017982">
    <property type="protein sequence ID" value="CAD9237908.1"/>
    <property type="molecule type" value="Transcribed_RNA"/>
</dbReference>
<feature type="transmembrane region" description="Helical" evidence="10">
    <location>
        <begin position="40"/>
        <end position="59"/>
    </location>
</feature>